<dbReference type="Proteomes" id="UP000011081">
    <property type="component" value="Unassembled WGS sequence"/>
</dbReference>
<dbReference type="Pfam" id="PF01138">
    <property type="entry name" value="RNase_PH"/>
    <property type="match status" value="1"/>
</dbReference>
<dbReference type="InParanoid" id="L2GSK0"/>
<dbReference type="OrthoDB" id="437922at2759"/>
<dbReference type="SUPFAM" id="SSF54211">
    <property type="entry name" value="Ribosomal protein S5 domain 2-like"/>
    <property type="match status" value="1"/>
</dbReference>
<dbReference type="Gene3D" id="3.30.230.70">
    <property type="entry name" value="GHMP Kinase, N-terminal domain"/>
    <property type="match status" value="1"/>
</dbReference>
<reference evidence="4" key="1">
    <citation type="submission" date="2011-03" db="EMBL/GenBank/DDBJ databases">
        <title>The genome sequence of Vavraia culicis strain floridensis.</title>
        <authorList>
            <consortium name="The Broad Institute Genome Sequencing Platform"/>
            <person name="Cuomo C."/>
            <person name="Becnel J."/>
            <person name="Sanscrainte N."/>
            <person name="Young S.K."/>
            <person name="Zeng Q."/>
            <person name="Gargeya S."/>
            <person name="Fitzgerald M."/>
            <person name="Haas B."/>
            <person name="Abouelleil A."/>
            <person name="Alvarado L."/>
            <person name="Arachchi H.M."/>
            <person name="Berlin A."/>
            <person name="Chapman S.B."/>
            <person name="Gearin G."/>
            <person name="Goldberg J."/>
            <person name="Griggs A."/>
            <person name="Gujja S."/>
            <person name="Hansen M."/>
            <person name="Heiman D."/>
            <person name="Howarth C."/>
            <person name="Larimer J."/>
            <person name="Lui A."/>
            <person name="MacDonald P.J.P."/>
            <person name="McCowen C."/>
            <person name="Montmayeur A."/>
            <person name="Murphy C."/>
            <person name="Neiman D."/>
            <person name="Pearson M."/>
            <person name="Priest M."/>
            <person name="Roberts A."/>
            <person name="Saif S."/>
            <person name="Shea T."/>
            <person name="Sisk P."/>
            <person name="Stolte C."/>
            <person name="Sykes S."/>
            <person name="Wortman J."/>
            <person name="Nusbaum C."/>
            <person name="Birren B."/>
        </authorList>
    </citation>
    <scope>NUCLEOTIDE SEQUENCE [LARGE SCALE GENOMIC DNA]</scope>
    <source>
        <strain evidence="4">floridensis</strain>
    </source>
</reference>
<sequence length="216" mass="23985">MEVLNELDLRVDGRLPSEIRFVDICYMSGPSIVYTQGLTKIRVSVAGPKPKNTKLSFNMALSINKSARIEVNEWNRLAEDLKHKIYDLFRNILIPRPTSSVDIDILVLEDNGSLFSAIVNSVSICCAYVGIQMLDLVLSCSVGIYTEVNLFDLCAAEEDCKLPNFVICYGINRKTLFGTSLVGGINVSRIPNLLNSAINCLELVKDRIVPSLKNLK</sequence>
<evidence type="ECO:0000256" key="1">
    <source>
        <dbReference type="ARBA" id="ARBA00006678"/>
    </source>
</evidence>
<dbReference type="GO" id="GO:0000177">
    <property type="term" value="C:cytoplasmic exosome (RNase complex)"/>
    <property type="evidence" value="ECO:0007669"/>
    <property type="project" value="TreeGrafter"/>
</dbReference>
<accession>L2GSK0</accession>
<evidence type="ECO:0000313" key="4">
    <source>
        <dbReference type="Proteomes" id="UP000011081"/>
    </source>
</evidence>
<dbReference type="GO" id="GO:0034475">
    <property type="term" value="P:U4 snRNA 3'-end processing"/>
    <property type="evidence" value="ECO:0007669"/>
    <property type="project" value="TreeGrafter"/>
</dbReference>
<dbReference type="InterPro" id="IPR036345">
    <property type="entry name" value="ExoRNase_PH_dom2_sf"/>
</dbReference>
<dbReference type="VEuPathDB" id="MicrosporidiaDB:VCUG_01872"/>
<comment type="similarity">
    <text evidence="1">Belongs to the RNase PH family.</text>
</comment>
<dbReference type="GO" id="GO:0000176">
    <property type="term" value="C:nuclear exosome (RNase complex)"/>
    <property type="evidence" value="ECO:0007669"/>
    <property type="project" value="UniProtKB-ARBA"/>
</dbReference>
<dbReference type="GO" id="GO:0016075">
    <property type="term" value="P:rRNA catabolic process"/>
    <property type="evidence" value="ECO:0007669"/>
    <property type="project" value="TreeGrafter"/>
</dbReference>
<dbReference type="InterPro" id="IPR001247">
    <property type="entry name" value="ExoRNase_PH_dom1"/>
</dbReference>
<dbReference type="AlphaFoldDB" id="L2GSK0"/>
<name>L2GSK0_VAVCU</name>
<dbReference type="InterPro" id="IPR020568">
    <property type="entry name" value="Ribosomal_Su5_D2-typ_SF"/>
</dbReference>
<evidence type="ECO:0000259" key="2">
    <source>
        <dbReference type="Pfam" id="PF01138"/>
    </source>
</evidence>
<organism evidence="3 4">
    <name type="scientific">Vavraia culicis (isolate floridensis)</name>
    <name type="common">Microsporidian parasite</name>
    <dbReference type="NCBI Taxonomy" id="948595"/>
    <lineage>
        <taxon>Eukaryota</taxon>
        <taxon>Fungi</taxon>
        <taxon>Fungi incertae sedis</taxon>
        <taxon>Microsporidia</taxon>
        <taxon>Pleistophoridae</taxon>
        <taxon>Vavraia</taxon>
    </lineage>
</organism>
<dbReference type="GO" id="GO:0003723">
    <property type="term" value="F:RNA binding"/>
    <property type="evidence" value="ECO:0007669"/>
    <property type="project" value="TreeGrafter"/>
</dbReference>
<dbReference type="GO" id="GO:0005730">
    <property type="term" value="C:nucleolus"/>
    <property type="evidence" value="ECO:0007669"/>
    <property type="project" value="TreeGrafter"/>
</dbReference>
<proteinExistence type="inferred from homology"/>
<dbReference type="GeneID" id="19879741"/>
<feature type="domain" description="Exoribonuclease phosphorolytic" evidence="2">
    <location>
        <begin position="31"/>
        <end position="131"/>
    </location>
</feature>
<dbReference type="PANTHER" id="PTHR11953">
    <property type="entry name" value="EXOSOME COMPLEX COMPONENT"/>
    <property type="match status" value="1"/>
</dbReference>
<dbReference type="OMA" id="INERRVY"/>
<dbReference type="EMBL" id="GL877437">
    <property type="protein sequence ID" value="ELA46646.1"/>
    <property type="molecule type" value="Genomic_DNA"/>
</dbReference>
<dbReference type="HOGENOM" id="CLU_1147875_0_0_1"/>
<dbReference type="SUPFAM" id="SSF55666">
    <property type="entry name" value="Ribonuclease PH domain 2-like"/>
    <property type="match status" value="1"/>
</dbReference>
<dbReference type="GO" id="GO:0071028">
    <property type="term" value="P:nuclear mRNA surveillance"/>
    <property type="evidence" value="ECO:0007669"/>
    <property type="project" value="TreeGrafter"/>
</dbReference>
<dbReference type="InterPro" id="IPR027408">
    <property type="entry name" value="PNPase/RNase_PH_dom_sf"/>
</dbReference>
<keyword evidence="4" id="KW-1185">Reference proteome</keyword>
<evidence type="ECO:0000313" key="3">
    <source>
        <dbReference type="EMBL" id="ELA46646.1"/>
    </source>
</evidence>
<dbReference type="STRING" id="948595.L2GSK0"/>
<dbReference type="PANTHER" id="PTHR11953:SF0">
    <property type="entry name" value="EXOSOME COMPLEX COMPONENT RRP41"/>
    <property type="match status" value="1"/>
</dbReference>
<dbReference type="RefSeq" id="XP_008074884.1">
    <property type="nucleotide sequence ID" value="XM_008076693.1"/>
</dbReference>
<gene>
    <name evidence="3" type="ORF">VCUG_01872</name>
</gene>
<dbReference type="InterPro" id="IPR050080">
    <property type="entry name" value="RNase_PH"/>
</dbReference>
<dbReference type="GO" id="GO:0071051">
    <property type="term" value="P:poly(A)-dependent snoRNA 3'-end processing"/>
    <property type="evidence" value="ECO:0007669"/>
    <property type="project" value="TreeGrafter"/>
</dbReference>
<protein>
    <recommendedName>
        <fullName evidence="2">Exoribonuclease phosphorolytic domain-containing protein</fullName>
    </recommendedName>
</protein>